<dbReference type="PANTHER" id="PTHR36542:SF2">
    <property type="entry name" value="GIG2-LIKE PROTEIN DRED-RELATED"/>
    <property type="match status" value="1"/>
</dbReference>
<reference evidence="3" key="3">
    <citation type="submission" date="2025-09" db="UniProtKB">
        <authorList>
            <consortium name="Ensembl"/>
        </authorList>
    </citation>
    <scope>IDENTIFICATION</scope>
</reference>
<dbReference type="Gene3D" id="3.90.175.10">
    <property type="entry name" value="Diphtheria Toxin, domain 1"/>
    <property type="match status" value="2"/>
</dbReference>
<feature type="domain" description="PARP catalytic" evidence="2">
    <location>
        <begin position="20"/>
        <end position="102"/>
    </location>
</feature>
<name>A0A8C4RHW3_ERPCA</name>
<evidence type="ECO:0000313" key="4">
    <source>
        <dbReference type="Proteomes" id="UP000694620"/>
    </source>
</evidence>
<accession>A0A8C4RHW3</accession>
<dbReference type="FunFam" id="3.90.175.10:FF:000001">
    <property type="entry name" value="Grass carp reovirus (GCRV)-induced gene 2e"/>
    <property type="match status" value="1"/>
</dbReference>
<dbReference type="AlphaFoldDB" id="A0A8C4RHW3"/>
<keyword evidence="4" id="KW-1185">Reference proteome</keyword>
<dbReference type="Proteomes" id="UP000694620">
    <property type="component" value="Chromosome 5"/>
</dbReference>
<dbReference type="GeneTree" id="ENSGT00940000163496"/>
<reference evidence="3" key="1">
    <citation type="submission" date="2021-06" db="EMBL/GenBank/DDBJ databases">
        <authorList>
            <consortium name="Wellcome Sanger Institute Data Sharing"/>
        </authorList>
    </citation>
    <scope>NUCLEOTIDE SEQUENCE [LARGE SCALE GENOMIC DNA]</scope>
</reference>
<feature type="domain" description="PARP catalytic" evidence="2">
    <location>
        <begin position="154"/>
        <end position="234"/>
    </location>
</feature>
<gene>
    <name evidence="3" type="primary">LOC114651557</name>
</gene>
<sequence>MATDVWAEFDSIIYTPTNLQSFTEPKDNNVYVMFHGTTRENAQLIKRNGFRPSQDGMLGKGVYVSRDIQKASRYPIEVEPSKRVVLKLNVNVGKVVKIDRQGHPWQKSWHSHGYDTAWVPPNCGMVPSGLEEDCIWDPSRIRVIEVMAPSSVPENNIYVMFHGTTRENAQLIKRNGFRPSQDGMLGKGVYVSRDIQKASRYPIEVDPSQRVVLKLNVNVGKVVKIDRQGHPLQKSWHSHGYDTAWVPPNCGMVPSGLEEDCIWDPSRIRVIEVMAPTFTLRN</sequence>
<proteinExistence type="inferred from homology"/>
<evidence type="ECO:0000256" key="1">
    <source>
        <dbReference type="ARBA" id="ARBA00024347"/>
    </source>
</evidence>
<dbReference type="Ensembl" id="ENSECRT00000001932.1">
    <property type="protein sequence ID" value="ENSECRP00000001907.1"/>
    <property type="gene ID" value="ENSECRG00000001325.1"/>
</dbReference>
<organism evidence="3 4">
    <name type="scientific">Erpetoichthys calabaricus</name>
    <name type="common">Rope fish</name>
    <name type="synonym">Calamoichthys calabaricus</name>
    <dbReference type="NCBI Taxonomy" id="27687"/>
    <lineage>
        <taxon>Eukaryota</taxon>
        <taxon>Metazoa</taxon>
        <taxon>Chordata</taxon>
        <taxon>Craniata</taxon>
        <taxon>Vertebrata</taxon>
        <taxon>Euteleostomi</taxon>
        <taxon>Actinopterygii</taxon>
        <taxon>Polypteriformes</taxon>
        <taxon>Polypteridae</taxon>
        <taxon>Erpetoichthys</taxon>
    </lineage>
</organism>
<dbReference type="InterPro" id="IPR012317">
    <property type="entry name" value="Poly(ADP-ribose)pol_cat_dom"/>
</dbReference>
<comment type="similarity">
    <text evidence="1">Belongs to the ARTD/PARP family.</text>
</comment>
<dbReference type="Pfam" id="PF00644">
    <property type="entry name" value="PARP"/>
    <property type="match status" value="2"/>
</dbReference>
<dbReference type="GO" id="GO:0003950">
    <property type="term" value="F:NAD+ poly-ADP-ribosyltransferase activity"/>
    <property type="evidence" value="ECO:0007669"/>
    <property type="project" value="InterPro"/>
</dbReference>
<dbReference type="SUPFAM" id="SSF56399">
    <property type="entry name" value="ADP-ribosylation"/>
    <property type="match status" value="2"/>
</dbReference>
<protein>
    <submittedName>
        <fullName evidence="3">Uncharacterized LOC114651557</fullName>
    </submittedName>
</protein>
<dbReference type="PANTHER" id="PTHR36542">
    <property type="entry name" value="GIG2-LIKE PROTEIN DRED-RELATED"/>
    <property type="match status" value="1"/>
</dbReference>
<evidence type="ECO:0000259" key="2">
    <source>
        <dbReference type="Pfam" id="PF00644"/>
    </source>
</evidence>
<evidence type="ECO:0000313" key="3">
    <source>
        <dbReference type="Ensembl" id="ENSECRP00000001907.1"/>
    </source>
</evidence>
<reference evidence="3" key="2">
    <citation type="submission" date="2025-08" db="UniProtKB">
        <authorList>
            <consortium name="Ensembl"/>
        </authorList>
    </citation>
    <scope>IDENTIFICATION</scope>
</reference>
<dbReference type="GO" id="GO:0005737">
    <property type="term" value="C:cytoplasm"/>
    <property type="evidence" value="ECO:0007669"/>
    <property type="project" value="TreeGrafter"/>
</dbReference>